<keyword evidence="6 8" id="KW-1133">Transmembrane helix</keyword>
<evidence type="ECO:0000256" key="5">
    <source>
        <dbReference type="ARBA" id="ARBA00022692"/>
    </source>
</evidence>
<keyword evidence="11" id="KW-1185">Reference proteome</keyword>
<dbReference type="InterPro" id="IPR020846">
    <property type="entry name" value="MFS_dom"/>
</dbReference>
<feature type="transmembrane region" description="Helical" evidence="8">
    <location>
        <begin position="48"/>
        <end position="69"/>
    </location>
</feature>
<evidence type="ECO:0000256" key="2">
    <source>
        <dbReference type="ARBA" id="ARBA00007520"/>
    </source>
</evidence>
<dbReference type="Proteomes" id="UP000322159">
    <property type="component" value="Chromosome"/>
</dbReference>
<comment type="similarity">
    <text evidence="2">Belongs to the major facilitator superfamily. TCR/Tet family.</text>
</comment>
<accession>A0A5C1Y8I7</accession>
<dbReference type="RefSeq" id="WP_149324966.1">
    <property type="nucleotide sequence ID" value="NZ_CP043504.1"/>
</dbReference>
<evidence type="ECO:0000256" key="7">
    <source>
        <dbReference type="ARBA" id="ARBA00023136"/>
    </source>
</evidence>
<feature type="transmembrane region" description="Helical" evidence="8">
    <location>
        <begin position="202"/>
        <end position="220"/>
    </location>
</feature>
<dbReference type="PANTHER" id="PTHR23501:SF191">
    <property type="entry name" value="VACUOLAR BASIC AMINO ACID TRANSPORTER 4"/>
    <property type="match status" value="1"/>
</dbReference>
<evidence type="ECO:0000256" key="6">
    <source>
        <dbReference type="ARBA" id="ARBA00022989"/>
    </source>
</evidence>
<dbReference type="Gene3D" id="1.20.1250.20">
    <property type="entry name" value="MFS general substrate transporter like domains"/>
    <property type="match status" value="2"/>
</dbReference>
<organism evidence="10 11">
    <name type="scientific">Protaetiibacter larvae</name>
    <dbReference type="NCBI Taxonomy" id="2592654"/>
    <lineage>
        <taxon>Bacteria</taxon>
        <taxon>Bacillati</taxon>
        <taxon>Actinomycetota</taxon>
        <taxon>Actinomycetes</taxon>
        <taxon>Micrococcales</taxon>
        <taxon>Microbacteriaceae</taxon>
        <taxon>Protaetiibacter</taxon>
    </lineage>
</organism>
<feature type="transmembrane region" description="Helical" evidence="8">
    <location>
        <begin position="232"/>
        <end position="250"/>
    </location>
</feature>
<keyword evidence="3" id="KW-0813">Transport</keyword>
<dbReference type="AlphaFoldDB" id="A0A5C1Y8I7"/>
<evidence type="ECO:0000259" key="9">
    <source>
        <dbReference type="PROSITE" id="PS50850"/>
    </source>
</evidence>
<dbReference type="Pfam" id="PF07690">
    <property type="entry name" value="MFS_1"/>
    <property type="match status" value="1"/>
</dbReference>
<feature type="transmembrane region" description="Helical" evidence="8">
    <location>
        <begin position="359"/>
        <end position="384"/>
    </location>
</feature>
<dbReference type="GO" id="GO:0005886">
    <property type="term" value="C:plasma membrane"/>
    <property type="evidence" value="ECO:0007669"/>
    <property type="project" value="UniProtKB-SubCell"/>
</dbReference>
<feature type="transmembrane region" description="Helical" evidence="8">
    <location>
        <begin position="405"/>
        <end position="424"/>
    </location>
</feature>
<gene>
    <name evidence="10" type="ORF">FLP23_05685</name>
</gene>
<dbReference type="GO" id="GO:0022857">
    <property type="term" value="F:transmembrane transporter activity"/>
    <property type="evidence" value="ECO:0007669"/>
    <property type="project" value="InterPro"/>
</dbReference>
<dbReference type="PRINTS" id="PR01036">
    <property type="entry name" value="TCRTETB"/>
</dbReference>
<evidence type="ECO:0000313" key="11">
    <source>
        <dbReference type="Proteomes" id="UP000322159"/>
    </source>
</evidence>
<feature type="transmembrane region" description="Helical" evidence="8">
    <location>
        <begin position="170"/>
        <end position="190"/>
    </location>
</feature>
<dbReference type="FunFam" id="1.20.1720.10:FF:000004">
    <property type="entry name" value="EmrB/QacA family drug resistance transporter"/>
    <property type="match status" value="1"/>
</dbReference>
<dbReference type="OrthoDB" id="7375466at2"/>
<reference evidence="10 11" key="1">
    <citation type="submission" date="2019-09" db="EMBL/GenBank/DDBJ databases">
        <title>Genome sequencing of strain KACC 19322.</title>
        <authorList>
            <person name="Heo J."/>
            <person name="Kim S.-J."/>
            <person name="Kim J.-S."/>
            <person name="Hong S.-B."/>
            <person name="Kwon S.-W."/>
        </authorList>
    </citation>
    <scope>NUCLEOTIDE SEQUENCE [LARGE SCALE GENOMIC DNA]</scope>
    <source>
        <strain evidence="10 11">KACC 19322</strain>
    </source>
</reference>
<evidence type="ECO:0000313" key="10">
    <source>
        <dbReference type="EMBL" id="QEO09545.1"/>
    </source>
</evidence>
<feature type="domain" description="Major facilitator superfamily (MFS) profile" evidence="9">
    <location>
        <begin position="16"/>
        <end position="465"/>
    </location>
</feature>
<name>A0A5C1Y8I7_9MICO</name>
<dbReference type="InterPro" id="IPR011701">
    <property type="entry name" value="MFS"/>
</dbReference>
<feature type="transmembrane region" description="Helical" evidence="8">
    <location>
        <begin position="334"/>
        <end position="353"/>
    </location>
</feature>
<evidence type="ECO:0000256" key="8">
    <source>
        <dbReference type="SAM" id="Phobius"/>
    </source>
</evidence>
<proteinExistence type="inferred from homology"/>
<feature type="transmembrane region" description="Helical" evidence="8">
    <location>
        <begin position="106"/>
        <end position="130"/>
    </location>
</feature>
<evidence type="ECO:0000256" key="3">
    <source>
        <dbReference type="ARBA" id="ARBA00022448"/>
    </source>
</evidence>
<dbReference type="EMBL" id="CP043504">
    <property type="protein sequence ID" value="QEO09545.1"/>
    <property type="molecule type" value="Genomic_DNA"/>
</dbReference>
<protein>
    <submittedName>
        <fullName evidence="10">MFS transporter</fullName>
    </submittedName>
</protein>
<feature type="transmembrane region" description="Helical" evidence="8">
    <location>
        <begin position="142"/>
        <end position="164"/>
    </location>
</feature>
<keyword evidence="7 8" id="KW-0472">Membrane</keyword>
<sequence>MMTKSDVGLRSERGPILLAVMVATGVVAIDATIIATAVPAIVGDIGGFAQFPWLFSIYLLTQSVTVPVYAKLADTLGRKPVILFGIAVFLLGSILCGVAWDMTSLIIFRALQGIGAGAVLPITITIVGDIYTLEERARTQGYVASVWGIAAVAGPALGGLFAQWDFWRGIFLVNIPLCLVAFWLLARNYHEKVEKRERRIDFAGSALLTAAFTLLLLGVLEGGAGWAWDSPISFGVFGGGLALLVVFVLVERRAAEPVLPLWVLGRPLLRATAVVGLAVGAALIGLTAFVPTYLVVGLHVTPLVAGLALATLTIGWPIAAALSGRLYLRIGFRSTALIGATLVVLGTVVLALLAPAPSIATVAIVGFVIGLGFGFAAVPTLVAAQASVGWEERGVVTGANMFARSIGQSIGAAVLGAVANGVIAAHGGNENDPATIIAASTAVFVGAAIVAVLLFLATLLMPRERRADAAPAPVEPAPITGPITGLG</sequence>
<feature type="transmembrane region" description="Helical" evidence="8">
    <location>
        <begin position="16"/>
        <end position="42"/>
    </location>
</feature>
<comment type="subcellular location">
    <subcellularLocation>
        <location evidence="1">Cell inner membrane</location>
        <topology evidence="1">Multi-pass membrane protein</topology>
    </subcellularLocation>
</comment>
<dbReference type="PANTHER" id="PTHR23501">
    <property type="entry name" value="MAJOR FACILITATOR SUPERFAMILY"/>
    <property type="match status" value="1"/>
</dbReference>
<keyword evidence="5 8" id="KW-0812">Transmembrane</keyword>
<feature type="transmembrane region" description="Helical" evidence="8">
    <location>
        <begin position="81"/>
        <end position="100"/>
    </location>
</feature>
<evidence type="ECO:0000256" key="4">
    <source>
        <dbReference type="ARBA" id="ARBA00022475"/>
    </source>
</evidence>
<dbReference type="PROSITE" id="PS50850">
    <property type="entry name" value="MFS"/>
    <property type="match status" value="1"/>
</dbReference>
<feature type="transmembrane region" description="Helical" evidence="8">
    <location>
        <begin position="436"/>
        <end position="460"/>
    </location>
</feature>
<feature type="transmembrane region" description="Helical" evidence="8">
    <location>
        <begin position="300"/>
        <end position="322"/>
    </location>
</feature>
<evidence type="ECO:0000256" key="1">
    <source>
        <dbReference type="ARBA" id="ARBA00004429"/>
    </source>
</evidence>
<feature type="transmembrane region" description="Helical" evidence="8">
    <location>
        <begin position="271"/>
        <end position="294"/>
    </location>
</feature>
<dbReference type="SUPFAM" id="SSF103473">
    <property type="entry name" value="MFS general substrate transporter"/>
    <property type="match status" value="1"/>
</dbReference>
<dbReference type="KEGG" id="lyk:FLP23_05685"/>
<keyword evidence="4" id="KW-1003">Cell membrane</keyword>
<dbReference type="InterPro" id="IPR036259">
    <property type="entry name" value="MFS_trans_sf"/>
</dbReference>